<dbReference type="RefSeq" id="WP_089220075.1">
    <property type="nucleotide sequence ID" value="NZ_FZOS01000014.1"/>
</dbReference>
<keyword evidence="1" id="KW-0560">Oxidoreductase</keyword>
<name>A0A239H0G0_9SPHN</name>
<dbReference type="InterPro" id="IPR016160">
    <property type="entry name" value="Ald_DH_CS_CYS"/>
</dbReference>
<reference evidence="4" key="1">
    <citation type="submission" date="2017-06" db="EMBL/GenBank/DDBJ databases">
        <authorList>
            <person name="Varghese N."/>
            <person name="Submissions S."/>
        </authorList>
    </citation>
    <scope>NUCLEOTIDE SEQUENCE [LARGE SCALE GENOMIC DNA]</scope>
    <source>
        <strain evidence="4">LNB2</strain>
    </source>
</reference>
<evidence type="ECO:0000259" key="2">
    <source>
        <dbReference type="Pfam" id="PF00171"/>
    </source>
</evidence>
<dbReference type="EMBL" id="FZOS01000014">
    <property type="protein sequence ID" value="SNS73764.1"/>
    <property type="molecule type" value="Genomic_DNA"/>
</dbReference>
<protein>
    <submittedName>
        <fullName evidence="3">Aldehyde dehydrogenase (NAD+)</fullName>
    </submittedName>
</protein>
<dbReference type="InterPro" id="IPR016162">
    <property type="entry name" value="Ald_DH_N"/>
</dbReference>
<dbReference type="InterPro" id="IPR015590">
    <property type="entry name" value="Aldehyde_DH_dom"/>
</dbReference>
<sequence length="479" mass="50122">MTETIRLAHHVGGRAVDGAMTFSQASPSNPDDLVVEGPEADAALVAEAVANARSAVDALDQVGIEARADALSRIGRTLLANADRLALLATRETGKTINDAKGEVVRAARTFDFFAGEALRNIGERFASTRPGAMVEVDYAPVGVVAAITPWNFPFAIPAWKIAPAIAFGNAVVWKPSEIASASADAFRAILAEAGLPVGTVEMLLGAGGAGAALTGADGVDAISFTGSVATGNRVVRAAAEKGVRAQMEMGGVNGLIILDDANLDVAVDCAINGAYFNAGQRCTATSRIIITDGIADRFIAAFIERAKALKIGDPRDPQTQIGSLAAFKQKTLIASQVEQAEAAGFKPLIGGSADARPHAFFAPTLFDNAAPASLLGQEEIFGPVAGIFRVRDFEEAMTVLNNNRYGLSSSICTRSLVHAEQFKRRARTGMRMVNMPTAGADYHAPFGGVGISSFGPREQGRAARTFYTTLHTTYQLAV</sequence>
<dbReference type="InterPro" id="IPR016163">
    <property type="entry name" value="Ald_DH_C"/>
</dbReference>
<dbReference type="AlphaFoldDB" id="A0A239H0G0"/>
<organism evidence="3 4">
    <name type="scientific">Edaphosphingomonas laterariae</name>
    <dbReference type="NCBI Taxonomy" id="861865"/>
    <lineage>
        <taxon>Bacteria</taxon>
        <taxon>Pseudomonadati</taxon>
        <taxon>Pseudomonadota</taxon>
        <taxon>Alphaproteobacteria</taxon>
        <taxon>Sphingomonadales</taxon>
        <taxon>Rhizorhabdaceae</taxon>
        <taxon>Edaphosphingomonas</taxon>
    </lineage>
</organism>
<dbReference type="SUPFAM" id="SSF53720">
    <property type="entry name" value="ALDH-like"/>
    <property type="match status" value="1"/>
</dbReference>
<proteinExistence type="predicted"/>
<dbReference type="Proteomes" id="UP000198281">
    <property type="component" value="Unassembled WGS sequence"/>
</dbReference>
<dbReference type="Gene3D" id="3.40.605.10">
    <property type="entry name" value="Aldehyde Dehydrogenase, Chain A, domain 1"/>
    <property type="match status" value="1"/>
</dbReference>
<dbReference type="GO" id="GO:0016620">
    <property type="term" value="F:oxidoreductase activity, acting on the aldehyde or oxo group of donors, NAD or NADP as acceptor"/>
    <property type="evidence" value="ECO:0007669"/>
    <property type="project" value="InterPro"/>
</dbReference>
<accession>A0A239H0G0</accession>
<dbReference type="Pfam" id="PF00171">
    <property type="entry name" value="Aldedh"/>
    <property type="match status" value="1"/>
</dbReference>
<feature type="domain" description="Aldehyde dehydrogenase" evidence="2">
    <location>
        <begin position="22"/>
        <end position="472"/>
    </location>
</feature>
<evidence type="ECO:0000256" key="1">
    <source>
        <dbReference type="ARBA" id="ARBA00023002"/>
    </source>
</evidence>
<dbReference type="Gene3D" id="3.40.309.10">
    <property type="entry name" value="Aldehyde Dehydrogenase, Chain A, domain 2"/>
    <property type="match status" value="1"/>
</dbReference>
<gene>
    <name evidence="3" type="ORF">SAMN06295912_11433</name>
</gene>
<evidence type="ECO:0000313" key="3">
    <source>
        <dbReference type="EMBL" id="SNS73764.1"/>
    </source>
</evidence>
<evidence type="ECO:0000313" key="4">
    <source>
        <dbReference type="Proteomes" id="UP000198281"/>
    </source>
</evidence>
<dbReference type="InterPro" id="IPR016161">
    <property type="entry name" value="Ald_DH/histidinol_DH"/>
</dbReference>
<dbReference type="PANTHER" id="PTHR11699">
    <property type="entry name" value="ALDEHYDE DEHYDROGENASE-RELATED"/>
    <property type="match status" value="1"/>
</dbReference>
<dbReference type="PROSITE" id="PS00070">
    <property type="entry name" value="ALDEHYDE_DEHYDR_CYS"/>
    <property type="match status" value="1"/>
</dbReference>
<dbReference type="OrthoDB" id="9761688at2"/>
<keyword evidence="4" id="KW-1185">Reference proteome</keyword>